<dbReference type="InterPro" id="IPR036388">
    <property type="entry name" value="WH-like_DNA-bd_sf"/>
</dbReference>
<feature type="domain" description="HTH arsR-type" evidence="4">
    <location>
        <begin position="1"/>
        <end position="92"/>
    </location>
</feature>
<evidence type="ECO:0000256" key="1">
    <source>
        <dbReference type="ARBA" id="ARBA00023015"/>
    </source>
</evidence>
<dbReference type="AlphaFoldDB" id="A0A1Y2K3E1"/>
<evidence type="ECO:0000256" key="2">
    <source>
        <dbReference type="ARBA" id="ARBA00023125"/>
    </source>
</evidence>
<name>A0A1Y2K3E1_9PROT</name>
<dbReference type="GO" id="GO:0003677">
    <property type="term" value="F:DNA binding"/>
    <property type="evidence" value="ECO:0007669"/>
    <property type="project" value="UniProtKB-KW"/>
</dbReference>
<dbReference type="InterPro" id="IPR001845">
    <property type="entry name" value="HTH_ArsR_DNA-bd_dom"/>
</dbReference>
<dbReference type="Proteomes" id="UP000194003">
    <property type="component" value="Unassembled WGS sequence"/>
</dbReference>
<dbReference type="SUPFAM" id="SSF46785">
    <property type="entry name" value="Winged helix' DNA-binding domain"/>
    <property type="match status" value="1"/>
</dbReference>
<evidence type="ECO:0000256" key="3">
    <source>
        <dbReference type="ARBA" id="ARBA00023163"/>
    </source>
</evidence>
<dbReference type="STRING" id="1434232.MAIT1_01691"/>
<protein>
    <submittedName>
        <fullName evidence="5">Putative ArsR family transcriptional regulator</fullName>
    </submittedName>
</protein>
<dbReference type="SMART" id="SM00418">
    <property type="entry name" value="HTH_ARSR"/>
    <property type="match status" value="1"/>
</dbReference>
<keyword evidence="3" id="KW-0804">Transcription</keyword>
<dbReference type="CDD" id="cd00090">
    <property type="entry name" value="HTH_ARSR"/>
    <property type="match status" value="1"/>
</dbReference>
<dbReference type="InterPro" id="IPR051011">
    <property type="entry name" value="Metal_resp_trans_reg"/>
</dbReference>
<dbReference type="EMBL" id="LVJN01000020">
    <property type="protein sequence ID" value="OSM01674.1"/>
    <property type="molecule type" value="Genomic_DNA"/>
</dbReference>
<dbReference type="InterPro" id="IPR036390">
    <property type="entry name" value="WH_DNA-bd_sf"/>
</dbReference>
<evidence type="ECO:0000259" key="4">
    <source>
        <dbReference type="PROSITE" id="PS50987"/>
    </source>
</evidence>
<evidence type="ECO:0000313" key="5">
    <source>
        <dbReference type="EMBL" id="OSM01674.1"/>
    </source>
</evidence>
<organism evidence="5 6">
    <name type="scientific">Magnetofaba australis IT-1</name>
    <dbReference type="NCBI Taxonomy" id="1434232"/>
    <lineage>
        <taxon>Bacteria</taxon>
        <taxon>Pseudomonadati</taxon>
        <taxon>Pseudomonadota</taxon>
        <taxon>Magnetococcia</taxon>
        <taxon>Magnetococcales</taxon>
        <taxon>Magnetococcaceae</taxon>
        <taxon>Magnetofaba</taxon>
    </lineage>
</organism>
<comment type="caution">
    <text evidence="5">The sequence shown here is derived from an EMBL/GenBank/DDBJ whole genome shotgun (WGS) entry which is preliminary data.</text>
</comment>
<gene>
    <name evidence="5" type="ORF">MAIT1_01691</name>
</gene>
<keyword evidence="2" id="KW-0238">DNA-binding</keyword>
<proteinExistence type="predicted"/>
<dbReference type="NCBIfam" id="NF033788">
    <property type="entry name" value="HTH_metalloreg"/>
    <property type="match status" value="1"/>
</dbReference>
<dbReference type="PANTHER" id="PTHR43132:SF6">
    <property type="entry name" value="HTH-TYPE TRANSCRIPTIONAL REPRESSOR CZRA"/>
    <property type="match status" value="1"/>
</dbReference>
<accession>A0A1Y2K3E1</accession>
<dbReference type="GO" id="GO:0003700">
    <property type="term" value="F:DNA-binding transcription factor activity"/>
    <property type="evidence" value="ECO:0007669"/>
    <property type="project" value="InterPro"/>
</dbReference>
<dbReference type="Gene3D" id="1.10.10.10">
    <property type="entry name" value="Winged helix-like DNA-binding domain superfamily/Winged helix DNA-binding domain"/>
    <property type="match status" value="1"/>
</dbReference>
<reference evidence="5 6" key="1">
    <citation type="journal article" date="2016" name="BMC Genomics">
        <title>Combined genomic and structural analyses of a cultured magnetotactic bacterium reveals its niche adaptation to a dynamic environment.</title>
        <authorList>
            <person name="Araujo A.C."/>
            <person name="Morillo V."/>
            <person name="Cypriano J."/>
            <person name="Teixeira L.C."/>
            <person name="Leao P."/>
            <person name="Lyra S."/>
            <person name="Almeida L.G."/>
            <person name="Bazylinski D.A."/>
            <person name="Vasconcellos A.T."/>
            <person name="Abreu F."/>
            <person name="Lins U."/>
        </authorList>
    </citation>
    <scope>NUCLEOTIDE SEQUENCE [LARGE SCALE GENOMIC DNA]</scope>
    <source>
        <strain evidence="5 6">IT-1</strain>
    </source>
</reference>
<keyword evidence="6" id="KW-1185">Reference proteome</keyword>
<keyword evidence="1" id="KW-0805">Transcription regulation</keyword>
<dbReference type="InterPro" id="IPR011991">
    <property type="entry name" value="ArsR-like_HTH"/>
</dbReference>
<dbReference type="PANTHER" id="PTHR43132">
    <property type="entry name" value="ARSENICAL RESISTANCE OPERON REPRESSOR ARSR-RELATED"/>
    <property type="match status" value="1"/>
</dbReference>
<dbReference type="PROSITE" id="PS50987">
    <property type="entry name" value="HTH_ARSR_2"/>
    <property type="match status" value="1"/>
</dbReference>
<dbReference type="Pfam" id="PF01022">
    <property type="entry name" value="HTH_5"/>
    <property type="match status" value="1"/>
</dbReference>
<sequence>MSIEKVARCMKALAHPLRLKVIVALNDKELSVQELVESVGTTQSNVSQHLTIMRDKNILASRRVANQVFYRIGDCKVLDLVALTKKIFCQAAEEQAKE</sequence>
<evidence type="ECO:0000313" key="6">
    <source>
        <dbReference type="Proteomes" id="UP000194003"/>
    </source>
</evidence>
<dbReference type="PRINTS" id="PR00778">
    <property type="entry name" value="HTHARSR"/>
</dbReference>